<dbReference type="OrthoDB" id="9793819at2"/>
<dbReference type="SUPFAM" id="SSF55144">
    <property type="entry name" value="LigT-like"/>
    <property type="match status" value="1"/>
</dbReference>
<accession>A0A1W6N5N7</accession>
<evidence type="ECO:0008006" key="3">
    <source>
        <dbReference type="Google" id="ProtNLM"/>
    </source>
</evidence>
<dbReference type="EMBL" id="CP008743">
    <property type="protein sequence ID" value="ARN85121.1"/>
    <property type="molecule type" value="Genomic_DNA"/>
</dbReference>
<evidence type="ECO:0000313" key="1">
    <source>
        <dbReference type="EMBL" id="ARN85121.1"/>
    </source>
</evidence>
<dbReference type="KEGG" id="naf:GQ61_07300"/>
<keyword evidence="2" id="KW-1185">Reference proteome</keyword>
<dbReference type="Proteomes" id="UP000237351">
    <property type="component" value="Chromosome"/>
</dbReference>
<dbReference type="RefSeq" id="WP_085784656.1">
    <property type="nucleotide sequence ID" value="NZ_CP008743.1"/>
</dbReference>
<gene>
    <name evidence="1" type="ORF">GQ61_07300</name>
</gene>
<name>A0A1W6N5N7_9PROT</name>
<reference evidence="1 2" key="1">
    <citation type="submission" date="2014-06" db="EMBL/GenBank/DDBJ databases">
        <title>The genome of the endonuclear symbiont Nucleicultrix amoebiphila.</title>
        <authorList>
            <person name="Schulz F."/>
            <person name="Horn M."/>
        </authorList>
    </citation>
    <scope>NUCLEOTIDE SEQUENCE [LARGE SCALE GENOMIC DNA]</scope>
    <source>
        <strain evidence="1 2">FS5</strain>
    </source>
</reference>
<dbReference type="AlphaFoldDB" id="A0A1W6N5N7"/>
<organism evidence="1 2">
    <name type="scientific">Candidatus Nucleicultrix amoebiphila FS5</name>
    <dbReference type="NCBI Taxonomy" id="1414854"/>
    <lineage>
        <taxon>Bacteria</taxon>
        <taxon>Pseudomonadati</taxon>
        <taxon>Pseudomonadota</taxon>
        <taxon>Alphaproteobacteria</taxon>
        <taxon>Holosporales</taxon>
        <taxon>Candidatus Nucleicultricaceae</taxon>
        <taxon>Candidatus Nucleicultrix</taxon>
    </lineage>
</organism>
<proteinExistence type="predicted"/>
<dbReference type="InterPro" id="IPR009097">
    <property type="entry name" value="Cyclic_Pdiesterase"/>
</dbReference>
<dbReference type="Gene3D" id="3.90.1140.10">
    <property type="entry name" value="Cyclic phosphodiesterase"/>
    <property type="match status" value="1"/>
</dbReference>
<protein>
    <recommendedName>
        <fullName evidence="3">Phosphoesterase HXTX domain-containing protein</fullName>
    </recommendedName>
</protein>
<evidence type="ECO:0000313" key="2">
    <source>
        <dbReference type="Proteomes" id="UP000237351"/>
    </source>
</evidence>
<sequence length="175" mass="19617">MRYRYNIALLSTGHPEVYVHAAQKHFAQNAQTYILGPNSLPHITLCQFMAEQSSLPLLIKGLEKAEKSPSIQLTGLRFSSKSPDSPLWGASLSVARSSDLMRLHLFVAQLLYDHHLKPLNDTGDLYTPHLTLAKVDHLDIQGFSKDILKKDQFDLILGESDDVGQLTNVLHRFVS</sequence>
<dbReference type="STRING" id="1414854.GQ61_07300"/>